<proteinExistence type="predicted"/>
<sequence>MEEDTPNSPQHHSNLPSIAQEERLTQINTLPHLRQFFAQILTAPPLVELEIQETTGLNTTDLTDESKKLKLIGDSPTENSIICHLPLSGTLSPNASIEPTNNSDPSFNDPLIMGYDVLPPNNLSRSNTLVHTTTFCHITSSKSSPNATLTNPSNDTSTLKPDPSFSTNPMLCNFSSSPKILH</sequence>
<dbReference type="Proteomes" id="UP000823775">
    <property type="component" value="Unassembled WGS sequence"/>
</dbReference>
<reference evidence="2 3" key="1">
    <citation type="journal article" date="2021" name="BMC Genomics">
        <title>Datura genome reveals duplications of psychoactive alkaloid biosynthetic genes and high mutation rate following tissue culture.</title>
        <authorList>
            <person name="Rajewski A."/>
            <person name="Carter-House D."/>
            <person name="Stajich J."/>
            <person name="Litt A."/>
        </authorList>
    </citation>
    <scope>NUCLEOTIDE SEQUENCE [LARGE SCALE GENOMIC DNA]</scope>
    <source>
        <strain evidence="2">AR-01</strain>
    </source>
</reference>
<accession>A0ABS8SPE1</accession>
<name>A0ABS8SPE1_DATST</name>
<evidence type="ECO:0000256" key="1">
    <source>
        <dbReference type="SAM" id="MobiDB-lite"/>
    </source>
</evidence>
<dbReference type="EMBL" id="JACEIK010000676">
    <property type="protein sequence ID" value="MCD7460767.1"/>
    <property type="molecule type" value="Genomic_DNA"/>
</dbReference>
<evidence type="ECO:0000313" key="2">
    <source>
        <dbReference type="EMBL" id="MCD7460767.1"/>
    </source>
</evidence>
<organism evidence="2 3">
    <name type="scientific">Datura stramonium</name>
    <name type="common">Jimsonweed</name>
    <name type="synonym">Common thornapple</name>
    <dbReference type="NCBI Taxonomy" id="4076"/>
    <lineage>
        <taxon>Eukaryota</taxon>
        <taxon>Viridiplantae</taxon>
        <taxon>Streptophyta</taxon>
        <taxon>Embryophyta</taxon>
        <taxon>Tracheophyta</taxon>
        <taxon>Spermatophyta</taxon>
        <taxon>Magnoliopsida</taxon>
        <taxon>eudicotyledons</taxon>
        <taxon>Gunneridae</taxon>
        <taxon>Pentapetalae</taxon>
        <taxon>asterids</taxon>
        <taxon>lamiids</taxon>
        <taxon>Solanales</taxon>
        <taxon>Solanaceae</taxon>
        <taxon>Solanoideae</taxon>
        <taxon>Datureae</taxon>
        <taxon>Datura</taxon>
    </lineage>
</organism>
<protein>
    <submittedName>
        <fullName evidence="2">Uncharacterized protein</fullName>
    </submittedName>
</protein>
<feature type="region of interest" description="Disordered" evidence="1">
    <location>
        <begin position="140"/>
        <end position="164"/>
    </location>
</feature>
<evidence type="ECO:0000313" key="3">
    <source>
        <dbReference type="Proteomes" id="UP000823775"/>
    </source>
</evidence>
<gene>
    <name evidence="2" type="ORF">HAX54_044381</name>
</gene>
<keyword evidence="3" id="KW-1185">Reference proteome</keyword>
<comment type="caution">
    <text evidence="2">The sequence shown here is derived from an EMBL/GenBank/DDBJ whole genome shotgun (WGS) entry which is preliminary data.</text>
</comment>